<organism evidence="8 9">
    <name type="scientific">Aspergillus lentulus</name>
    <dbReference type="NCBI Taxonomy" id="293939"/>
    <lineage>
        <taxon>Eukaryota</taxon>
        <taxon>Fungi</taxon>
        <taxon>Dikarya</taxon>
        <taxon>Ascomycota</taxon>
        <taxon>Pezizomycotina</taxon>
        <taxon>Eurotiomycetes</taxon>
        <taxon>Eurotiomycetidae</taxon>
        <taxon>Eurotiales</taxon>
        <taxon>Aspergillaceae</taxon>
        <taxon>Aspergillus</taxon>
        <taxon>Aspergillus subgen. Fumigati</taxon>
    </lineage>
</organism>
<feature type="transmembrane region" description="Helical" evidence="6">
    <location>
        <begin position="560"/>
        <end position="582"/>
    </location>
</feature>
<feature type="transmembrane region" description="Helical" evidence="6">
    <location>
        <begin position="402"/>
        <end position="419"/>
    </location>
</feature>
<name>A0AAN5YQF3_ASPLE</name>
<keyword evidence="3 6" id="KW-1133">Transmembrane helix</keyword>
<evidence type="ECO:0000256" key="5">
    <source>
        <dbReference type="SAM" id="MobiDB-lite"/>
    </source>
</evidence>
<gene>
    <name evidence="8" type="ORF">CNMCM8927_006262</name>
</gene>
<dbReference type="Pfam" id="PF01738">
    <property type="entry name" value="DLH"/>
    <property type="match status" value="1"/>
</dbReference>
<dbReference type="AlphaFoldDB" id="A0AAN5YQF3"/>
<evidence type="ECO:0000256" key="4">
    <source>
        <dbReference type="ARBA" id="ARBA00023136"/>
    </source>
</evidence>
<keyword evidence="2 6" id="KW-0812">Transmembrane</keyword>
<dbReference type="InterPro" id="IPR036259">
    <property type="entry name" value="MFS_trans_sf"/>
</dbReference>
<feature type="transmembrane region" description="Helical" evidence="6">
    <location>
        <begin position="362"/>
        <end position="382"/>
    </location>
</feature>
<feature type="transmembrane region" description="Helical" evidence="6">
    <location>
        <begin position="603"/>
        <end position="623"/>
    </location>
</feature>
<evidence type="ECO:0000256" key="2">
    <source>
        <dbReference type="ARBA" id="ARBA00022692"/>
    </source>
</evidence>
<dbReference type="PANTHER" id="PTHR23501">
    <property type="entry name" value="MAJOR FACILITATOR SUPERFAMILY"/>
    <property type="match status" value="1"/>
</dbReference>
<comment type="subcellular location">
    <subcellularLocation>
        <location evidence="1">Membrane</location>
        <topology evidence="1">Multi-pass membrane protein</topology>
    </subcellularLocation>
</comment>
<sequence length="792" mass="86637">MASNMPARCCTVGAKHSGEATGEYQDINGVETYFSYPEDRSTKHGVLILTDVIGHRFINSQLIADQFAANGYLVAMPDLFHGDPVKLNRPESFNLMSWLEGHPVERVDPVVDSVIQYMRTHLGCEKVGAVGYCFGAKYVVRFLKPEEGKVDVGYIAHPGFVELEELSAITGPLSIAAAETDDIFPTSKRHQSEVILRDAGQPYQINLYGGVEHGFAIRADLTDKAKKFAKEQAFLQAVQWFDEFIRATAGPMPLEDMYPWAIDLCVFEAFDYLNGGIGCGYSRLVRRASRSWSDLSAVMASTEQRVNNASPTLFEMEDRWQPMSRQKPVPTERDTDPVGINSGTEGEQESKPPRKYLSGWKLWLLTAGVWIALFLSTIETTIVSTSLVSITNALNGFLIKDWVVTAYLLTYTGFLTIFAKFSDIFGRKTMLILALIIFSLSSLLCGVSTSIVEIIVFRAFQGVGASGIYSMVMVIAPDMVPPEKYGNLPGGLVALILIVWCLPTSETSSRLTFRERLRTKLSKSECARVDICGMFLLLASSVLLVFALEEGGSRYPWDSAAIIVPFVLAIIAAVVLAIWEVSLERKGSVQEPVFPPSILKNRLLAAMLLTAFFVGFPFVAIVVNVPQRAQAVSGLSPLKAGLALLPLLLASPFATALSGFLTSNLRIPPFYLVLAASVLQLIGVGLSCSYPSDRTEVPPSQYGFEVIMGIGFGLGLTTILTFARAVVEEKHMAVMMGAITQIRVLGGTISLAICSTILNNHVKRRILSVVSPEQVQPIYDSLSAIKDLTPSQ</sequence>
<dbReference type="InterPro" id="IPR011701">
    <property type="entry name" value="MFS"/>
</dbReference>
<dbReference type="GO" id="GO:0022857">
    <property type="term" value="F:transmembrane transporter activity"/>
    <property type="evidence" value="ECO:0007669"/>
    <property type="project" value="InterPro"/>
</dbReference>
<accession>A0AAN5YQF3</accession>
<evidence type="ECO:0000313" key="8">
    <source>
        <dbReference type="EMBL" id="KAF4205392.1"/>
    </source>
</evidence>
<feature type="transmembrane region" description="Helical" evidence="6">
    <location>
        <begin position="669"/>
        <end position="686"/>
    </location>
</feature>
<keyword evidence="4 6" id="KW-0472">Membrane</keyword>
<dbReference type="Gene3D" id="1.20.1250.20">
    <property type="entry name" value="MFS general substrate transporter like domains"/>
    <property type="match status" value="1"/>
</dbReference>
<evidence type="ECO:0000256" key="6">
    <source>
        <dbReference type="SAM" id="Phobius"/>
    </source>
</evidence>
<dbReference type="Gene3D" id="3.40.50.1820">
    <property type="entry name" value="alpha/beta hydrolase"/>
    <property type="match status" value="1"/>
</dbReference>
<feature type="region of interest" description="Disordered" evidence="5">
    <location>
        <begin position="322"/>
        <end position="353"/>
    </location>
</feature>
<evidence type="ECO:0000313" key="9">
    <source>
        <dbReference type="Proteomes" id="UP000649114"/>
    </source>
</evidence>
<dbReference type="InterPro" id="IPR029058">
    <property type="entry name" value="AB_hydrolase_fold"/>
</dbReference>
<dbReference type="SUPFAM" id="SSF53474">
    <property type="entry name" value="alpha/beta-Hydrolases"/>
    <property type="match status" value="1"/>
</dbReference>
<dbReference type="PANTHER" id="PTHR23501:SF43">
    <property type="entry name" value="MULTIDRUG TRANSPORTER, PUTATIVE (AFU_ORTHOLOGUE AFUA_6G03040)-RELATED"/>
    <property type="match status" value="1"/>
</dbReference>
<dbReference type="GO" id="GO:0005886">
    <property type="term" value="C:plasma membrane"/>
    <property type="evidence" value="ECO:0007669"/>
    <property type="project" value="TreeGrafter"/>
</dbReference>
<feature type="domain" description="Major facilitator superfamily (MFS) profile" evidence="7">
    <location>
        <begin position="365"/>
        <end position="792"/>
    </location>
</feature>
<reference evidence="8" key="1">
    <citation type="journal article" date="2020" name="bioRxiv">
        <title>Genomic and phenotypic heterogeneity of clinical isolates of the human pathogens Aspergillus fumigatus, Aspergillus lentulus and Aspergillus fumigatiaffinis.</title>
        <authorList>
            <person name="dos Santos R.A.C."/>
            <person name="Steenwyk J.L."/>
            <person name="Rivero-Menendez O."/>
            <person name="Mead M.E."/>
            <person name="Silva L.P."/>
            <person name="Bastos R.W."/>
            <person name="Alastruey-Izquierdo A."/>
            <person name="Goldman G.H."/>
            <person name="Rokas A."/>
        </authorList>
    </citation>
    <scope>NUCLEOTIDE SEQUENCE</scope>
    <source>
        <strain evidence="8">CNM-CM8927</strain>
    </source>
</reference>
<dbReference type="InterPro" id="IPR020846">
    <property type="entry name" value="MFS_dom"/>
</dbReference>
<feature type="transmembrane region" description="Helical" evidence="6">
    <location>
        <begin position="488"/>
        <end position="505"/>
    </location>
</feature>
<evidence type="ECO:0000259" key="7">
    <source>
        <dbReference type="PROSITE" id="PS50850"/>
    </source>
</evidence>
<dbReference type="Proteomes" id="UP000649114">
    <property type="component" value="Unassembled WGS sequence"/>
</dbReference>
<dbReference type="InterPro" id="IPR002925">
    <property type="entry name" value="Dienelactn_hydro"/>
</dbReference>
<dbReference type="GO" id="GO:0016787">
    <property type="term" value="F:hydrolase activity"/>
    <property type="evidence" value="ECO:0007669"/>
    <property type="project" value="InterPro"/>
</dbReference>
<dbReference type="SUPFAM" id="SSF103473">
    <property type="entry name" value="MFS general substrate transporter"/>
    <property type="match status" value="1"/>
</dbReference>
<dbReference type="PROSITE" id="PS50850">
    <property type="entry name" value="MFS"/>
    <property type="match status" value="1"/>
</dbReference>
<evidence type="ECO:0000256" key="1">
    <source>
        <dbReference type="ARBA" id="ARBA00004141"/>
    </source>
</evidence>
<feature type="transmembrane region" description="Helical" evidence="6">
    <location>
        <begin position="706"/>
        <end position="727"/>
    </location>
</feature>
<comment type="caution">
    <text evidence="8">The sequence shown here is derived from an EMBL/GenBank/DDBJ whole genome shotgun (WGS) entry which is preliminary data.</text>
</comment>
<feature type="transmembrane region" description="Helical" evidence="6">
    <location>
        <begin position="643"/>
        <end position="662"/>
    </location>
</feature>
<proteinExistence type="predicted"/>
<dbReference type="Gene3D" id="1.20.1720.10">
    <property type="entry name" value="Multidrug resistance protein D"/>
    <property type="match status" value="1"/>
</dbReference>
<dbReference type="Pfam" id="PF07690">
    <property type="entry name" value="MFS_1"/>
    <property type="match status" value="2"/>
</dbReference>
<protein>
    <recommendedName>
        <fullName evidence="7">Major facilitator superfamily (MFS) profile domain-containing protein</fullName>
    </recommendedName>
</protein>
<feature type="transmembrane region" description="Helical" evidence="6">
    <location>
        <begin position="526"/>
        <end position="548"/>
    </location>
</feature>
<dbReference type="EMBL" id="JAAAPU010000043">
    <property type="protein sequence ID" value="KAF4205392.1"/>
    <property type="molecule type" value="Genomic_DNA"/>
</dbReference>
<evidence type="ECO:0000256" key="3">
    <source>
        <dbReference type="ARBA" id="ARBA00022989"/>
    </source>
</evidence>
<reference evidence="8" key="2">
    <citation type="submission" date="2020-04" db="EMBL/GenBank/DDBJ databases">
        <authorList>
            <person name="Santos R.A.C."/>
            <person name="Steenwyk J.L."/>
            <person name="Rivero-Menendez O."/>
            <person name="Mead M.E."/>
            <person name="Silva L.P."/>
            <person name="Bastos R.W."/>
            <person name="Alastruey-Izquierdo A."/>
            <person name="Goldman G.H."/>
            <person name="Rokas A."/>
        </authorList>
    </citation>
    <scope>NUCLEOTIDE SEQUENCE</scope>
    <source>
        <strain evidence="8">CNM-CM8927</strain>
    </source>
</reference>
<feature type="transmembrane region" description="Helical" evidence="6">
    <location>
        <begin position="431"/>
        <end position="457"/>
    </location>
</feature>